<dbReference type="Gene3D" id="3.40.50.1820">
    <property type="entry name" value="alpha/beta hydrolase"/>
    <property type="match status" value="1"/>
</dbReference>
<evidence type="ECO:0000313" key="3">
    <source>
        <dbReference type="Proteomes" id="UP000033072"/>
    </source>
</evidence>
<dbReference type="RefSeq" id="WP_052722900.1">
    <property type="nucleotide sequence ID" value="NZ_CP009515.1"/>
</dbReference>
<keyword evidence="2" id="KW-0378">Hydrolase</keyword>
<dbReference type="Pfam" id="PF00561">
    <property type="entry name" value="Abhydrolase_1"/>
    <property type="match status" value="1"/>
</dbReference>
<feature type="domain" description="AB hydrolase-1" evidence="1">
    <location>
        <begin position="31"/>
        <end position="135"/>
    </location>
</feature>
<dbReference type="SUPFAM" id="SSF53474">
    <property type="entry name" value="alpha/beta-Hydrolases"/>
    <property type="match status" value="1"/>
</dbReference>
<dbReference type="GO" id="GO:0016787">
    <property type="term" value="F:hydrolase activity"/>
    <property type="evidence" value="ECO:0007669"/>
    <property type="project" value="UniProtKB-KW"/>
</dbReference>
<protein>
    <submittedName>
        <fullName evidence="2">Hydrolase, alpha/beta hydrolase fold family</fullName>
    </submittedName>
</protein>
<dbReference type="InterPro" id="IPR000073">
    <property type="entry name" value="AB_hydrolase_1"/>
</dbReference>
<dbReference type="PRINTS" id="PR00111">
    <property type="entry name" value="ABHYDROLASE"/>
</dbReference>
<dbReference type="KEGG" id="mls:MSLAZ_1641"/>
<name>A0A0E3S6J3_9EURY</name>
<accession>A0A0E3S6J3</accession>
<gene>
    <name evidence="2" type="ORF">MSLAZ_1641</name>
</gene>
<sequence>MASNFYLDSSPVKYVSVNGVELGYREFGSGKPLLLIMGFGGTMGAWNETFVWKLAQDYRVIIFDNRGVGYSSDSRENYSLELFASDTAGLLKALEIPKASVFGTSMGASIAQELAINYPEKVDKLIFSSPVYSVDAPEAGLLKIMLQSVENNSEISPSIRKQADANLRWNGTYERLPEIRSETLLLVSTDDEYTPPVISLAMEEKLPEAQVIVFEGAKHSGERYFPEKYAEATLDFLKKEDPAES</sequence>
<dbReference type="PATRIC" id="fig|1434111.4.peg.2141"/>
<dbReference type="AlphaFoldDB" id="A0A0E3S6J3"/>
<dbReference type="HOGENOM" id="CLU_020336_50_1_2"/>
<evidence type="ECO:0000259" key="1">
    <source>
        <dbReference type="Pfam" id="PF00561"/>
    </source>
</evidence>
<dbReference type="EMBL" id="CP009515">
    <property type="protein sequence ID" value="AKB74902.1"/>
    <property type="molecule type" value="Genomic_DNA"/>
</dbReference>
<evidence type="ECO:0000313" key="2">
    <source>
        <dbReference type="EMBL" id="AKB74902.1"/>
    </source>
</evidence>
<dbReference type="InterPro" id="IPR050471">
    <property type="entry name" value="AB_hydrolase"/>
</dbReference>
<dbReference type="OrthoDB" id="7531at2157"/>
<dbReference type="Proteomes" id="UP000033072">
    <property type="component" value="Chromosome"/>
</dbReference>
<reference evidence="2 3" key="1">
    <citation type="submission" date="2014-07" db="EMBL/GenBank/DDBJ databases">
        <title>Methanogenic archaea and the global carbon cycle.</title>
        <authorList>
            <person name="Henriksen J.R."/>
            <person name="Luke J."/>
            <person name="Reinhart S."/>
            <person name="Benedict M.N."/>
            <person name="Youngblut N.D."/>
            <person name="Metcalf M.E."/>
            <person name="Whitaker R.J."/>
            <person name="Metcalf W.W."/>
        </authorList>
    </citation>
    <scope>NUCLEOTIDE SEQUENCE [LARGE SCALE GENOMIC DNA]</scope>
    <source>
        <strain evidence="2 3">Z-7289</strain>
    </source>
</reference>
<dbReference type="PANTHER" id="PTHR43433">
    <property type="entry name" value="HYDROLASE, ALPHA/BETA FOLD FAMILY PROTEIN"/>
    <property type="match status" value="1"/>
</dbReference>
<dbReference type="STRING" id="1434111.MSLAZ_1641"/>
<organism evidence="2 3">
    <name type="scientific">Methanosarcina lacustris Z-7289</name>
    <dbReference type="NCBI Taxonomy" id="1434111"/>
    <lineage>
        <taxon>Archaea</taxon>
        <taxon>Methanobacteriati</taxon>
        <taxon>Methanobacteriota</taxon>
        <taxon>Stenosarchaea group</taxon>
        <taxon>Methanomicrobia</taxon>
        <taxon>Methanosarcinales</taxon>
        <taxon>Methanosarcinaceae</taxon>
        <taxon>Methanosarcina</taxon>
    </lineage>
</organism>
<dbReference type="GeneID" id="24806396"/>
<dbReference type="PANTHER" id="PTHR43433:SF5">
    <property type="entry name" value="AB HYDROLASE-1 DOMAIN-CONTAINING PROTEIN"/>
    <property type="match status" value="1"/>
</dbReference>
<proteinExistence type="predicted"/>
<keyword evidence="3" id="KW-1185">Reference proteome</keyword>
<dbReference type="InterPro" id="IPR029058">
    <property type="entry name" value="AB_hydrolase_fold"/>
</dbReference>